<keyword evidence="8" id="KW-0694">RNA-binding</keyword>
<feature type="short sequence motif" description="Q motif" evidence="13">
    <location>
        <begin position="7"/>
        <end position="35"/>
    </location>
</feature>
<evidence type="ECO:0000259" key="15">
    <source>
        <dbReference type="PROSITE" id="PS51192"/>
    </source>
</evidence>
<dbReference type="GO" id="GO:0005829">
    <property type="term" value="C:cytosol"/>
    <property type="evidence" value="ECO:0007669"/>
    <property type="project" value="TreeGrafter"/>
</dbReference>
<dbReference type="InterPro" id="IPR036322">
    <property type="entry name" value="WD40_repeat_dom_sf"/>
</dbReference>
<dbReference type="Proteomes" id="UP000054776">
    <property type="component" value="Unassembled WGS sequence"/>
</dbReference>
<dbReference type="GO" id="GO:0006914">
    <property type="term" value="P:autophagy"/>
    <property type="evidence" value="ECO:0007669"/>
    <property type="project" value="UniProtKB-KW"/>
</dbReference>
<dbReference type="InterPro" id="IPR048720">
    <property type="entry name" value="PROPPIN"/>
</dbReference>
<evidence type="ECO:0000256" key="1">
    <source>
        <dbReference type="ARBA" id="ARBA00012552"/>
    </source>
</evidence>
<comment type="similarity">
    <text evidence="10">Belongs to the WD repeat PROPPIN family.</text>
</comment>
<dbReference type="SUPFAM" id="SSF52540">
    <property type="entry name" value="P-loop containing nucleoside triphosphate hydrolases"/>
    <property type="match status" value="2"/>
</dbReference>
<organism evidence="18 19">
    <name type="scientific">Trichinella spiralis</name>
    <name type="common">Trichina worm</name>
    <dbReference type="NCBI Taxonomy" id="6334"/>
    <lineage>
        <taxon>Eukaryota</taxon>
        <taxon>Metazoa</taxon>
        <taxon>Ecdysozoa</taxon>
        <taxon>Nematoda</taxon>
        <taxon>Enoplea</taxon>
        <taxon>Dorylaimia</taxon>
        <taxon>Trichinellida</taxon>
        <taxon>Trichinellidae</taxon>
        <taxon>Trichinella</taxon>
    </lineage>
</organism>
<dbReference type="Pfam" id="PF00270">
    <property type="entry name" value="DEAD"/>
    <property type="match status" value="1"/>
</dbReference>
<dbReference type="SMART" id="SM00487">
    <property type="entry name" value="DEXDc"/>
    <property type="match status" value="1"/>
</dbReference>
<dbReference type="InterPro" id="IPR015943">
    <property type="entry name" value="WD40/YVTN_repeat-like_dom_sf"/>
</dbReference>
<evidence type="ECO:0000313" key="18">
    <source>
        <dbReference type="EMBL" id="KRY41595.1"/>
    </source>
</evidence>
<dbReference type="STRING" id="6334.A0A0V1BWW4"/>
<dbReference type="PROSITE" id="PS51192">
    <property type="entry name" value="HELICASE_ATP_BIND_1"/>
    <property type="match status" value="1"/>
</dbReference>
<dbReference type="InParanoid" id="A0A0V1BWW4"/>
<name>A0A0V1BWW4_TRISP</name>
<dbReference type="CDD" id="cd17961">
    <property type="entry name" value="DEADc_DDX56"/>
    <property type="match status" value="1"/>
</dbReference>
<dbReference type="Gene3D" id="2.130.10.10">
    <property type="entry name" value="YVTN repeat-like/Quinoprotein amine dehydrogenase"/>
    <property type="match status" value="1"/>
</dbReference>
<feature type="region of interest" description="Disordered" evidence="14">
    <location>
        <begin position="500"/>
        <end position="523"/>
    </location>
</feature>
<dbReference type="InterPro" id="IPR027417">
    <property type="entry name" value="P-loop_NTPase"/>
</dbReference>
<evidence type="ECO:0000259" key="16">
    <source>
        <dbReference type="PROSITE" id="PS51194"/>
    </source>
</evidence>
<evidence type="ECO:0000259" key="17">
    <source>
        <dbReference type="PROSITE" id="PS51195"/>
    </source>
</evidence>
<dbReference type="SMART" id="SM00320">
    <property type="entry name" value="WD40"/>
    <property type="match status" value="2"/>
</dbReference>
<keyword evidence="5" id="KW-0378">Hydrolase</keyword>
<dbReference type="InterPro" id="IPR014014">
    <property type="entry name" value="RNA_helicase_DEAD_Q_motif"/>
</dbReference>
<keyword evidence="4" id="KW-0547">Nucleotide-binding</keyword>
<evidence type="ECO:0000256" key="9">
    <source>
        <dbReference type="ARBA" id="ARBA00023006"/>
    </source>
</evidence>
<dbReference type="PANTHER" id="PTHR47959">
    <property type="entry name" value="ATP-DEPENDENT RNA HELICASE RHLE-RELATED"/>
    <property type="match status" value="1"/>
</dbReference>
<dbReference type="eggNOG" id="KOG0346">
    <property type="taxonomic scope" value="Eukaryota"/>
</dbReference>
<evidence type="ECO:0000256" key="3">
    <source>
        <dbReference type="ARBA" id="ARBA00022737"/>
    </source>
</evidence>
<dbReference type="InterPro" id="IPR050079">
    <property type="entry name" value="DEAD_box_RNA_helicase"/>
</dbReference>
<dbReference type="PROSITE" id="PS51195">
    <property type="entry name" value="Q_MOTIF"/>
    <property type="match status" value="1"/>
</dbReference>
<protein>
    <recommendedName>
        <fullName evidence="1">RNA helicase</fullName>
        <ecNumber evidence="1">3.6.4.13</ecNumber>
    </recommendedName>
</protein>
<dbReference type="PROSITE" id="PS51194">
    <property type="entry name" value="HELICASE_CTER"/>
    <property type="match status" value="1"/>
</dbReference>
<keyword evidence="9" id="KW-0072">Autophagy</keyword>
<dbReference type="GO" id="GO:0016787">
    <property type="term" value="F:hydrolase activity"/>
    <property type="evidence" value="ECO:0007669"/>
    <property type="project" value="UniProtKB-KW"/>
</dbReference>
<dbReference type="eggNOG" id="KOG2111">
    <property type="taxonomic scope" value="Eukaryota"/>
</dbReference>
<evidence type="ECO:0000256" key="8">
    <source>
        <dbReference type="ARBA" id="ARBA00022884"/>
    </source>
</evidence>
<dbReference type="SMART" id="SM00490">
    <property type="entry name" value="HELICc"/>
    <property type="match status" value="1"/>
</dbReference>
<evidence type="ECO:0000256" key="5">
    <source>
        <dbReference type="ARBA" id="ARBA00022801"/>
    </source>
</evidence>
<feature type="compositionally biased region" description="Basic and acidic residues" evidence="14">
    <location>
        <begin position="514"/>
        <end position="523"/>
    </location>
</feature>
<reference evidence="18 19" key="1">
    <citation type="submission" date="2015-01" db="EMBL/GenBank/DDBJ databases">
        <title>Evolution of Trichinella species and genotypes.</title>
        <authorList>
            <person name="Korhonen P.K."/>
            <person name="Edoardo P."/>
            <person name="Giuseppe L.R."/>
            <person name="Gasser R.B."/>
        </authorList>
    </citation>
    <scope>NUCLEOTIDE SEQUENCE [LARGE SCALE GENOMIC DNA]</scope>
    <source>
        <strain evidence="18">ISS3</strain>
    </source>
</reference>
<dbReference type="OrthoDB" id="1191041at2759"/>
<dbReference type="FunCoup" id="A0A0V1BWW4">
    <property type="interactions" value="1447"/>
</dbReference>
<proteinExistence type="inferred from homology"/>
<evidence type="ECO:0000313" key="19">
    <source>
        <dbReference type="Proteomes" id="UP000054776"/>
    </source>
</evidence>
<dbReference type="AlphaFoldDB" id="A0A0V1BWW4"/>
<comment type="caution">
    <text evidence="18">The sequence shown here is derived from an EMBL/GenBank/DDBJ whole genome shotgun (WGS) entry which is preliminary data.</text>
</comment>
<keyword evidence="6 18" id="KW-0347">Helicase</keyword>
<dbReference type="GO" id="GO:0003723">
    <property type="term" value="F:RNA binding"/>
    <property type="evidence" value="ECO:0007669"/>
    <property type="project" value="UniProtKB-KW"/>
</dbReference>
<dbReference type="PANTHER" id="PTHR47959:SF21">
    <property type="entry name" value="DEAD-BOX HELICASE 56"/>
    <property type="match status" value="1"/>
</dbReference>
<dbReference type="InterPro" id="IPR001650">
    <property type="entry name" value="Helicase_C-like"/>
</dbReference>
<dbReference type="InterPro" id="IPR014001">
    <property type="entry name" value="Helicase_ATP-bd"/>
</dbReference>
<evidence type="ECO:0000256" key="12">
    <source>
        <dbReference type="ARBA" id="ARBA00047984"/>
    </source>
</evidence>
<dbReference type="InterPro" id="IPR011545">
    <property type="entry name" value="DEAD/DEAH_box_helicase_dom"/>
</dbReference>
<evidence type="ECO:0000256" key="4">
    <source>
        <dbReference type="ARBA" id="ARBA00022741"/>
    </source>
</evidence>
<feature type="domain" description="Helicase ATP-binding" evidence="15">
    <location>
        <begin position="38"/>
        <end position="216"/>
    </location>
</feature>
<dbReference type="GO" id="GO:0005524">
    <property type="term" value="F:ATP binding"/>
    <property type="evidence" value="ECO:0007669"/>
    <property type="project" value="UniProtKB-KW"/>
</dbReference>
<dbReference type="EC" id="3.6.4.13" evidence="1"/>
<evidence type="ECO:0000256" key="7">
    <source>
        <dbReference type="ARBA" id="ARBA00022840"/>
    </source>
</evidence>
<dbReference type="SUPFAM" id="SSF50978">
    <property type="entry name" value="WD40 repeat-like"/>
    <property type="match status" value="1"/>
</dbReference>
<dbReference type="Gene3D" id="3.40.50.300">
    <property type="entry name" value="P-loop containing nucleotide triphosphate hydrolases"/>
    <property type="match status" value="2"/>
</dbReference>
<keyword evidence="7" id="KW-0067">ATP-binding</keyword>
<evidence type="ECO:0000256" key="2">
    <source>
        <dbReference type="ARBA" id="ARBA00022574"/>
    </source>
</evidence>
<comment type="catalytic activity">
    <reaction evidence="12">
        <text>ATP + H2O = ADP + phosphate + H(+)</text>
        <dbReference type="Rhea" id="RHEA:13065"/>
        <dbReference type="ChEBI" id="CHEBI:15377"/>
        <dbReference type="ChEBI" id="CHEBI:15378"/>
        <dbReference type="ChEBI" id="CHEBI:30616"/>
        <dbReference type="ChEBI" id="CHEBI:43474"/>
        <dbReference type="ChEBI" id="CHEBI:456216"/>
        <dbReference type="EC" id="3.6.4.13"/>
    </reaction>
</comment>
<feature type="domain" description="DEAD-box RNA helicase Q" evidence="17">
    <location>
        <begin position="7"/>
        <end position="35"/>
    </location>
</feature>
<keyword evidence="3" id="KW-0677">Repeat</keyword>
<accession>A0A0V1BWW4</accession>
<keyword evidence="2" id="KW-0853">WD repeat</keyword>
<dbReference type="InterPro" id="IPR001680">
    <property type="entry name" value="WD40_rpt"/>
</dbReference>
<evidence type="ECO:0000256" key="13">
    <source>
        <dbReference type="PROSITE-ProRule" id="PRU00552"/>
    </source>
</evidence>
<evidence type="ECO:0000256" key="10">
    <source>
        <dbReference type="ARBA" id="ARBA00025740"/>
    </source>
</evidence>
<gene>
    <name evidence="18" type="primary">DDX56</name>
    <name evidence="18" type="ORF">T01_10898</name>
</gene>
<comment type="similarity">
    <text evidence="11">Belongs to the DEAD box helicase family. DDX56/DBP9 subfamily.</text>
</comment>
<feature type="domain" description="Helicase C-terminal" evidence="16">
    <location>
        <begin position="228"/>
        <end position="418"/>
    </location>
</feature>
<evidence type="ECO:0000256" key="14">
    <source>
        <dbReference type="SAM" id="MobiDB-lite"/>
    </source>
</evidence>
<sequence length="946" mass="107082">MKNLRGTTFNSFNLDYRILKAVKLLGWKKPTLIQEKFIPLALQGKDIVSRARTGSGKTAAFSIPIIQKILEEKQSSGMQCIRAVVLAPSRELAKQLCDHINSLCQFLTPEIQCVDLVIAEHAVAQRFSLNSNPDIVVSTPSRLLAQLKQNNLSLRETLKYFVVDEADLVLSYGYESEITEIISYLPNNYQAFLTSATMNENVKLLKKLTLHNAVILKIEEAQLPAADQLTQYHISCNEDEKFVILCTLFKLKLIKGKTVIFVDTIDRCFKLKLFLNTFGITVVILNSELPLNSRCHIVQQFNSGLYDTIIASDEISVESPEERKQSGTIIKLEKKESTASRGIDFNQISNVINFDFPKTVEEYIHRVGRTARAWNQGTALSFSTKREAKFVSRVKKALAKQYEGEFLKPYRINMEELDGFHYRCLDALRAATTLAVKEARLKEIREEVLKSTKLKSYFVENPRDLQLIRHDRIFKRNRSLKHLKHVPEYIVPKSLRGVPVKSVQNDDDDDSVEHEEKDHLKSSDRITKPSLLQRKRKAYRERCAAKRKADPLESFNFCYNIISSIFLFFNKPICEYIGEKSVVVIVVVDFVELKMAPKIQYLRFNDSQGEVSNYFICALNTGLRVYNTDPFMEVIHLDEATAGSVKLCCLLQRSNIVALVCNGPNGKFSENSVVIWDDKKRKFILEIECPSEVVAVRMSAANLIIVLLSEVHVYTFPGQPNLIASFDTRDNPKGICSMNSDPEVEYFAFPGHRIGTLLLLNLKQLTQSESTSPLSIKAHSSDIACISLNNAANLVATASEKGTLIRIFNVQKKMKILEFRRGSDPALIYSIKFSLDSSFLCTTSDKGTIHIFSVKDPNLNQRSTLQKVGISGAYAESQWALAKFSVGSKYPCYCCFGKESTVIAVCMDGSYYKLGYDDSGTCTQLEYEFFLGTTEDTNFWASYKEE</sequence>
<keyword evidence="19" id="KW-1185">Reference proteome</keyword>
<dbReference type="CDD" id="cd18787">
    <property type="entry name" value="SF2_C_DEAD"/>
    <property type="match status" value="1"/>
</dbReference>
<evidence type="ECO:0000256" key="11">
    <source>
        <dbReference type="ARBA" id="ARBA00038041"/>
    </source>
</evidence>
<dbReference type="EMBL" id="JYDH01000007">
    <property type="protein sequence ID" value="KRY41595.1"/>
    <property type="molecule type" value="Genomic_DNA"/>
</dbReference>
<dbReference type="Pfam" id="PF21032">
    <property type="entry name" value="PROPPIN"/>
    <property type="match status" value="1"/>
</dbReference>
<dbReference type="GO" id="GO:0003724">
    <property type="term" value="F:RNA helicase activity"/>
    <property type="evidence" value="ECO:0007669"/>
    <property type="project" value="UniProtKB-EC"/>
</dbReference>
<dbReference type="Pfam" id="PF00271">
    <property type="entry name" value="Helicase_C"/>
    <property type="match status" value="1"/>
</dbReference>
<evidence type="ECO:0000256" key="6">
    <source>
        <dbReference type="ARBA" id="ARBA00022806"/>
    </source>
</evidence>